<organism evidence="1 2">
    <name type="scientific">Ginsengibacter hankyongi</name>
    <dbReference type="NCBI Taxonomy" id="2607284"/>
    <lineage>
        <taxon>Bacteria</taxon>
        <taxon>Pseudomonadati</taxon>
        <taxon>Bacteroidota</taxon>
        <taxon>Chitinophagia</taxon>
        <taxon>Chitinophagales</taxon>
        <taxon>Chitinophagaceae</taxon>
        <taxon>Ginsengibacter</taxon>
    </lineage>
</organism>
<dbReference type="AlphaFoldDB" id="A0A5J5INJ0"/>
<dbReference type="EMBL" id="VYQF01000001">
    <property type="protein sequence ID" value="KAA9041893.1"/>
    <property type="molecule type" value="Genomic_DNA"/>
</dbReference>
<dbReference type="RefSeq" id="WP_150414022.1">
    <property type="nucleotide sequence ID" value="NZ_VYQF01000001.1"/>
</dbReference>
<proteinExistence type="predicted"/>
<protein>
    <submittedName>
        <fullName evidence="1">Uncharacterized protein</fullName>
    </submittedName>
</protein>
<reference evidence="1 2" key="1">
    <citation type="submission" date="2019-09" db="EMBL/GenBank/DDBJ databases">
        <title>Draft genome sequence of Ginsengibacter sp. BR5-29.</title>
        <authorList>
            <person name="Im W.-T."/>
        </authorList>
    </citation>
    <scope>NUCLEOTIDE SEQUENCE [LARGE SCALE GENOMIC DNA]</scope>
    <source>
        <strain evidence="1 2">BR5-29</strain>
    </source>
</reference>
<gene>
    <name evidence="1" type="ORF">FW778_07715</name>
</gene>
<evidence type="ECO:0000313" key="2">
    <source>
        <dbReference type="Proteomes" id="UP000326903"/>
    </source>
</evidence>
<accession>A0A5J5INJ0</accession>
<sequence>MKSNIEEKFDETIQKIIAFAKDKNYRVKGLAGVQGFALNDAICGLHTIEAQRADNKIKIELHLL</sequence>
<keyword evidence="2" id="KW-1185">Reference proteome</keyword>
<dbReference type="Proteomes" id="UP000326903">
    <property type="component" value="Unassembled WGS sequence"/>
</dbReference>
<comment type="caution">
    <text evidence="1">The sequence shown here is derived from an EMBL/GenBank/DDBJ whole genome shotgun (WGS) entry which is preliminary data.</text>
</comment>
<evidence type="ECO:0000313" key="1">
    <source>
        <dbReference type="EMBL" id="KAA9041893.1"/>
    </source>
</evidence>
<name>A0A5J5INJ0_9BACT</name>